<organism evidence="2">
    <name type="scientific">Candidatus Kentrum sp. TC</name>
    <dbReference type="NCBI Taxonomy" id="2126339"/>
    <lineage>
        <taxon>Bacteria</taxon>
        <taxon>Pseudomonadati</taxon>
        <taxon>Pseudomonadota</taxon>
        <taxon>Gammaproteobacteria</taxon>
        <taxon>Candidatus Kentrum</taxon>
    </lineage>
</organism>
<gene>
    <name evidence="2" type="ORF">BECKTC1821D_GA0114238_100334</name>
</gene>
<name>A0A450Y968_9GAMM</name>
<sequence>MTIRYDTFAITSPGGRSINEDTYGFSSLENGRAFWIVADGLGGHSGGAMASRIAVSAISEWFRTRSRSAEFGLERRSLDAALRSAQAAIVAAREPPSARMYTTVAMLVTDGVAARWAHVGDSRLYHFRDSGLLAWTDDHSVPYLLYRAGEIGFDAIRTHKDRNRLVNTLGANEPWKPTILADPIFPLRQSDAFILCTDGFWEHVLETEMEEDLATSTSAENWISAMERRIRNRTRIETGPEYDNYTAIAVRPISPSR</sequence>
<dbReference type="Pfam" id="PF13672">
    <property type="entry name" value="PP2C_2"/>
    <property type="match status" value="1"/>
</dbReference>
<accession>A0A450Y968</accession>
<reference evidence="2" key="1">
    <citation type="submission" date="2019-02" db="EMBL/GenBank/DDBJ databases">
        <authorList>
            <person name="Gruber-Vodicka R. H."/>
            <person name="Seah K. B. B."/>
        </authorList>
    </citation>
    <scope>NUCLEOTIDE SEQUENCE</scope>
    <source>
        <strain evidence="2">BECK_BZ123</strain>
    </source>
</reference>
<dbReference type="InterPro" id="IPR036457">
    <property type="entry name" value="PPM-type-like_dom_sf"/>
</dbReference>
<protein>
    <submittedName>
        <fullName evidence="2">Serine/threonine protein phosphatase PrpC</fullName>
    </submittedName>
</protein>
<dbReference type="CDD" id="cd00143">
    <property type="entry name" value="PP2Cc"/>
    <property type="match status" value="1"/>
</dbReference>
<dbReference type="AlphaFoldDB" id="A0A450Y968"/>
<dbReference type="InterPro" id="IPR001932">
    <property type="entry name" value="PPM-type_phosphatase-like_dom"/>
</dbReference>
<dbReference type="EMBL" id="CAADFS010000003">
    <property type="protein sequence ID" value="VFK38053.1"/>
    <property type="molecule type" value="Genomic_DNA"/>
</dbReference>
<dbReference type="SMART" id="SM00331">
    <property type="entry name" value="PP2C_SIG"/>
    <property type="match status" value="1"/>
</dbReference>
<dbReference type="Gene3D" id="3.60.40.10">
    <property type="entry name" value="PPM-type phosphatase domain"/>
    <property type="match status" value="1"/>
</dbReference>
<dbReference type="SMART" id="SM00332">
    <property type="entry name" value="PP2Cc"/>
    <property type="match status" value="1"/>
</dbReference>
<evidence type="ECO:0000313" key="2">
    <source>
        <dbReference type="EMBL" id="VFK38053.1"/>
    </source>
</evidence>
<proteinExistence type="predicted"/>
<feature type="domain" description="PPM-type phosphatase" evidence="1">
    <location>
        <begin position="7"/>
        <end position="252"/>
    </location>
</feature>
<dbReference type="SUPFAM" id="SSF81606">
    <property type="entry name" value="PP2C-like"/>
    <property type="match status" value="1"/>
</dbReference>
<dbReference type="PROSITE" id="PS51746">
    <property type="entry name" value="PPM_2"/>
    <property type="match status" value="1"/>
</dbReference>
<evidence type="ECO:0000259" key="1">
    <source>
        <dbReference type="PROSITE" id="PS51746"/>
    </source>
</evidence>